<sequence length="124" mass="13702">MDGTSFISLFLWDREAIKLIGKSTTQLKGQIDKTTDSDDDDAYPVEIDTILDNNAPFNVAVKSHNVEQHVEDSNPDNDLNTPTNTPAKRSLLEVESLGIEVEDDSNAQLSSTKLDKVVKKEKLA</sequence>
<feature type="compositionally biased region" description="Low complexity" evidence="1">
    <location>
        <begin position="76"/>
        <end position="86"/>
    </location>
</feature>
<dbReference type="Gramene" id="PHT75646">
    <property type="protein sequence ID" value="PHT75646"/>
    <property type="gene ID" value="T459_19168"/>
</dbReference>
<name>A0A2G2Z0X5_CAPAN</name>
<dbReference type="AlphaFoldDB" id="A0A2G2Z0X5"/>
<feature type="region of interest" description="Disordered" evidence="1">
    <location>
        <begin position="67"/>
        <end position="90"/>
    </location>
</feature>
<protein>
    <recommendedName>
        <fullName evidence="4">Replication factor A C-terminal domain-containing protein</fullName>
    </recommendedName>
</protein>
<reference evidence="2 3" key="1">
    <citation type="journal article" date="2014" name="Nat. Genet.">
        <title>Genome sequence of the hot pepper provides insights into the evolution of pungency in Capsicum species.</title>
        <authorList>
            <person name="Kim S."/>
            <person name="Park M."/>
            <person name="Yeom S.I."/>
            <person name="Kim Y.M."/>
            <person name="Lee J.M."/>
            <person name="Lee H.A."/>
            <person name="Seo E."/>
            <person name="Choi J."/>
            <person name="Cheong K."/>
            <person name="Kim K.T."/>
            <person name="Jung K."/>
            <person name="Lee G.W."/>
            <person name="Oh S.K."/>
            <person name="Bae C."/>
            <person name="Kim S.B."/>
            <person name="Lee H.Y."/>
            <person name="Kim S.Y."/>
            <person name="Kim M.S."/>
            <person name="Kang B.C."/>
            <person name="Jo Y.D."/>
            <person name="Yang H.B."/>
            <person name="Jeong H.J."/>
            <person name="Kang W.H."/>
            <person name="Kwon J.K."/>
            <person name="Shin C."/>
            <person name="Lim J.Y."/>
            <person name="Park J.H."/>
            <person name="Huh J.H."/>
            <person name="Kim J.S."/>
            <person name="Kim B.D."/>
            <person name="Cohen O."/>
            <person name="Paran I."/>
            <person name="Suh M.C."/>
            <person name="Lee S.B."/>
            <person name="Kim Y.K."/>
            <person name="Shin Y."/>
            <person name="Noh S.J."/>
            <person name="Park J."/>
            <person name="Seo Y.S."/>
            <person name="Kwon S.Y."/>
            <person name="Kim H.A."/>
            <person name="Park J.M."/>
            <person name="Kim H.J."/>
            <person name="Choi S.B."/>
            <person name="Bosland P.W."/>
            <person name="Reeves G."/>
            <person name="Jo S.H."/>
            <person name="Lee B.W."/>
            <person name="Cho H.T."/>
            <person name="Choi H.S."/>
            <person name="Lee M.S."/>
            <person name="Yu Y."/>
            <person name="Do Choi Y."/>
            <person name="Park B.S."/>
            <person name="van Deynze A."/>
            <person name="Ashrafi H."/>
            <person name="Hill T."/>
            <person name="Kim W.T."/>
            <person name="Pai H.S."/>
            <person name="Ahn H.K."/>
            <person name="Yeam I."/>
            <person name="Giovannoni J.J."/>
            <person name="Rose J.K."/>
            <person name="Sorensen I."/>
            <person name="Lee S.J."/>
            <person name="Kim R.W."/>
            <person name="Choi I.Y."/>
            <person name="Choi B.S."/>
            <person name="Lim J.S."/>
            <person name="Lee Y.H."/>
            <person name="Choi D."/>
        </authorList>
    </citation>
    <scope>NUCLEOTIDE SEQUENCE [LARGE SCALE GENOMIC DNA]</scope>
    <source>
        <strain evidence="3">cv. CM334</strain>
    </source>
</reference>
<dbReference type="Gene3D" id="2.40.50.140">
    <property type="entry name" value="Nucleic acid-binding proteins"/>
    <property type="match status" value="1"/>
</dbReference>
<dbReference type="STRING" id="4072.A0A2G2Z0X5"/>
<keyword evidence="3" id="KW-1185">Reference proteome</keyword>
<proteinExistence type="predicted"/>
<dbReference type="EMBL" id="AYRZ02000007">
    <property type="protein sequence ID" value="PHT75646.1"/>
    <property type="molecule type" value="Genomic_DNA"/>
</dbReference>
<evidence type="ECO:0000256" key="1">
    <source>
        <dbReference type="SAM" id="MobiDB-lite"/>
    </source>
</evidence>
<dbReference type="InterPro" id="IPR012340">
    <property type="entry name" value="NA-bd_OB-fold"/>
</dbReference>
<comment type="caution">
    <text evidence="2">The sequence shown here is derived from an EMBL/GenBank/DDBJ whole genome shotgun (WGS) entry which is preliminary data.</text>
</comment>
<gene>
    <name evidence="2" type="ORF">T459_19168</name>
</gene>
<evidence type="ECO:0000313" key="3">
    <source>
        <dbReference type="Proteomes" id="UP000222542"/>
    </source>
</evidence>
<accession>A0A2G2Z0X5</accession>
<evidence type="ECO:0008006" key="4">
    <source>
        <dbReference type="Google" id="ProtNLM"/>
    </source>
</evidence>
<organism evidence="2 3">
    <name type="scientific">Capsicum annuum</name>
    <name type="common">Capsicum pepper</name>
    <dbReference type="NCBI Taxonomy" id="4072"/>
    <lineage>
        <taxon>Eukaryota</taxon>
        <taxon>Viridiplantae</taxon>
        <taxon>Streptophyta</taxon>
        <taxon>Embryophyta</taxon>
        <taxon>Tracheophyta</taxon>
        <taxon>Spermatophyta</taxon>
        <taxon>Magnoliopsida</taxon>
        <taxon>eudicotyledons</taxon>
        <taxon>Gunneridae</taxon>
        <taxon>Pentapetalae</taxon>
        <taxon>asterids</taxon>
        <taxon>lamiids</taxon>
        <taxon>Solanales</taxon>
        <taxon>Solanaceae</taxon>
        <taxon>Solanoideae</taxon>
        <taxon>Capsiceae</taxon>
        <taxon>Capsicum</taxon>
    </lineage>
</organism>
<reference evidence="2 3" key="2">
    <citation type="journal article" date="2017" name="Genome Biol.">
        <title>New reference genome sequences of hot pepper reveal the massive evolution of plant disease-resistance genes by retroduplication.</title>
        <authorList>
            <person name="Kim S."/>
            <person name="Park J."/>
            <person name="Yeom S.I."/>
            <person name="Kim Y.M."/>
            <person name="Seo E."/>
            <person name="Kim K.T."/>
            <person name="Kim M.S."/>
            <person name="Lee J.M."/>
            <person name="Cheong K."/>
            <person name="Shin H.S."/>
            <person name="Kim S.B."/>
            <person name="Han K."/>
            <person name="Lee J."/>
            <person name="Park M."/>
            <person name="Lee H.A."/>
            <person name="Lee H.Y."/>
            <person name="Lee Y."/>
            <person name="Oh S."/>
            <person name="Lee J.H."/>
            <person name="Choi E."/>
            <person name="Choi E."/>
            <person name="Lee S.E."/>
            <person name="Jeon J."/>
            <person name="Kim H."/>
            <person name="Choi G."/>
            <person name="Song H."/>
            <person name="Lee J."/>
            <person name="Lee S.C."/>
            <person name="Kwon J.K."/>
            <person name="Lee H.Y."/>
            <person name="Koo N."/>
            <person name="Hong Y."/>
            <person name="Kim R.W."/>
            <person name="Kang W.H."/>
            <person name="Huh J.H."/>
            <person name="Kang B.C."/>
            <person name="Yang T.J."/>
            <person name="Lee Y.H."/>
            <person name="Bennetzen J.L."/>
            <person name="Choi D."/>
        </authorList>
    </citation>
    <scope>NUCLEOTIDE SEQUENCE [LARGE SCALE GENOMIC DNA]</scope>
    <source>
        <strain evidence="3">cv. CM334</strain>
    </source>
</reference>
<evidence type="ECO:0000313" key="2">
    <source>
        <dbReference type="EMBL" id="PHT75646.1"/>
    </source>
</evidence>
<dbReference type="Proteomes" id="UP000222542">
    <property type="component" value="Unassembled WGS sequence"/>
</dbReference>